<dbReference type="GO" id="GO:0006352">
    <property type="term" value="P:DNA-templated transcription initiation"/>
    <property type="evidence" value="ECO:0007669"/>
    <property type="project" value="InterPro"/>
</dbReference>
<dbReference type="InterPro" id="IPR014284">
    <property type="entry name" value="RNA_pol_sigma-70_dom"/>
</dbReference>
<protein>
    <submittedName>
        <fullName evidence="7">Sigma-70 family RNA polymerase sigma factor</fullName>
    </submittedName>
</protein>
<dbReference type="InterPro" id="IPR039425">
    <property type="entry name" value="RNA_pol_sigma-70-like"/>
</dbReference>
<dbReference type="InterPro" id="IPR013249">
    <property type="entry name" value="RNA_pol_sigma70_r4_t2"/>
</dbReference>
<dbReference type="InterPro" id="IPR007627">
    <property type="entry name" value="RNA_pol_sigma70_r2"/>
</dbReference>
<dbReference type="Gene3D" id="1.10.1740.10">
    <property type="match status" value="1"/>
</dbReference>
<dbReference type="InterPro" id="IPR036388">
    <property type="entry name" value="WH-like_DNA-bd_sf"/>
</dbReference>
<dbReference type="Pfam" id="PF08281">
    <property type="entry name" value="Sigma70_r4_2"/>
    <property type="match status" value="1"/>
</dbReference>
<name>A0AAQ3QTA0_9BACT</name>
<dbReference type="Gene3D" id="1.10.10.10">
    <property type="entry name" value="Winged helix-like DNA-binding domain superfamily/Winged helix DNA-binding domain"/>
    <property type="match status" value="1"/>
</dbReference>
<evidence type="ECO:0000313" key="7">
    <source>
        <dbReference type="EMBL" id="WOO41101.1"/>
    </source>
</evidence>
<organism evidence="7 8">
    <name type="scientific">Rubellicoccus peritrichatus</name>
    <dbReference type="NCBI Taxonomy" id="3080537"/>
    <lineage>
        <taxon>Bacteria</taxon>
        <taxon>Pseudomonadati</taxon>
        <taxon>Verrucomicrobiota</taxon>
        <taxon>Opitutia</taxon>
        <taxon>Puniceicoccales</taxon>
        <taxon>Cerasicoccaceae</taxon>
        <taxon>Rubellicoccus</taxon>
    </lineage>
</organism>
<evidence type="ECO:0000256" key="3">
    <source>
        <dbReference type="ARBA" id="ARBA00023082"/>
    </source>
</evidence>
<dbReference type="NCBIfam" id="TIGR02937">
    <property type="entry name" value="sigma70-ECF"/>
    <property type="match status" value="1"/>
</dbReference>
<comment type="similarity">
    <text evidence="1">Belongs to the sigma-70 factor family. ECF subfamily.</text>
</comment>
<keyword evidence="8" id="KW-1185">Reference proteome</keyword>
<keyword evidence="3" id="KW-0731">Sigma factor</keyword>
<gene>
    <name evidence="7" type="ORF">RZN69_20975</name>
</gene>
<feature type="domain" description="RNA polymerase sigma factor 70 region 4 type 2" evidence="6">
    <location>
        <begin position="149"/>
        <end position="201"/>
    </location>
</feature>
<reference evidence="7 8" key="1">
    <citation type="submission" date="2023-10" db="EMBL/GenBank/DDBJ databases">
        <title>Rubellicoccus peritrichatus gen. nov., sp. nov., isolated from an algae of coral reef tank.</title>
        <authorList>
            <person name="Luo J."/>
        </authorList>
    </citation>
    <scope>NUCLEOTIDE SEQUENCE [LARGE SCALE GENOMIC DNA]</scope>
    <source>
        <strain evidence="7 8">CR14</strain>
    </source>
</reference>
<dbReference type="GO" id="GO:0003677">
    <property type="term" value="F:DNA binding"/>
    <property type="evidence" value="ECO:0007669"/>
    <property type="project" value="InterPro"/>
</dbReference>
<sequence>MAHSSAISKSVAVRTADQAVSADSDMAIVRQVQAGDVAAFDRLTVKYRERLFSVVYNLTSNREDANDLTQDAFIKAFRSINKFKGRSSFFTWLYRIAVNGAISHLKKNRLRRFFSLEDLNESAGSKEILDALAVKTGTEKPALLNELQEKLNEALQKLSLKHRTVVVLFEIEGLSHQEIAEVTKTSEGTVRSRLHYAKQQLQSSLSDYLA</sequence>
<evidence type="ECO:0000256" key="4">
    <source>
        <dbReference type="ARBA" id="ARBA00023163"/>
    </source>
</evidence>
<dbReference type="InterPro" id="IPR013324">
    <property type="entry name" value="RNA_pol_sigma_r3/r4-like"/>
</dbReference>
<evidence type="ECO:0000256" key="2">
    <source>
        <dbReference type="ARBA" id="ARBA00023015"/>
    </source>
</evidence>
<dbReference type="SUPFAM" id="SSF88946">
    <property type="entry name" value="Sigma2 domain of RNA polymerase sigma factors"/>
    <property type="match status" value="1"/>
</dbReference>
<dbReference type="PANTHER" id="PTHR43133:SF51">
    <property type="entry name" value="RNA POLYMERASE SIGMA FACTOR"/>
    <property type="match status" value="1"/>
</dbReference>
<dbReference type="Proteomes" id="UP001304300">
    <property type="component" value="Chromosome"/>
</dbReference>
<evidence type="ECO:0000259" key="5">
    <source>
        <dbReference type="Pfam" id="PF04542"/>
    </source>
</evidence>
<keyword evidence="4" id="KW-0804">Transcription</keyword>
<evidence type="ECO:0000313" key="8">
    <source>
        <dbReference type="Proteomes" id="UP001304300"/>
    </source>
</evidence>
<dbReference type="KEGG" id="puo:RZN69_20975"/>
<dbReference type="SUPFAM" id="SSF88659">
    <property type="entry name" value="Sigma3 and sigma4 domains of RNA polymerase sigma factors"/>
    <property type="match status" value="1"/>
</dbReference>
<dbReference type="AlphaFoldDB" id="A0AAQ3QTA0"/>
<dbReference type="InterPro" id="IPR013325">
    <property type="entry name" value="RNA_pol_sigma_r2"/>
</dbReference>
<dbReference type="CDD" id="cd06171">
    <property type="entry name" value="Sigma70_r4"/>
    <property type="match status" value="1"/>
</dbReference>
<dbReference type="RefSeq" id="WP_317833481.1">
    <property type="nucleotide sequence ID" value="NZ_CP136920.1"/>
</dbReference>
<dbReference type="PANTHER" id="PTHR43133">
    <property type="entry name" value="RNA POLYMERASE ECF-TYPE SIGMA FACTO"/>
    <property type="match status" value="1"/>
</dbReference>
<feature type="domain" description="RNA polymerase sigma-70 region 2" evidence="5">
    <location>
        <begin position="46"/>
        <end position="109"/>
    </location>
</feature>
<dbReference type="Pfam" id="PF04542">
    <property type="entry name" value="Sigma70_r2"/>
    <property type="match status" value="1"/>
</dbReference>
<dbReference type="GO" id="GO:0016987">
    <property type="term" value="F:sigma factor activity"/>
    <property type="evidence" value="ECO:0007669"/>
    <property type="project" value="UniProtKB-KW"/>
</dbReference>
<keyword evidence="2" id="KW-0805">Transcription regulation</keyword>
<accession>A0AAQ3QTA0</accession>
<proteinExistence type="inferred from homology"/>
<dbReference type="EMBL" id="CP136920">
    <property type="protein sequence ID" value="WOO41101.1"/>
    <property type="molecule type" value="Genomic_DNA"/>
</dbReference>
<evidence type="ECO:0000256" key="1">
    <source>
        <dbReference type="ARBA" id="ARBA00010641"/>
    </source>
</evidence>
<evidence type="ECO:0000259" key="6">
    <source>
        <dbReference type="Pfam" id="PF08281"/>
    </source>
</evidence>